<dbReference type="Proteomes" id="UP001595528">
    <property type="component" value="Unassembled WGS sequence"/>
</dbReference>
<dbReference type="EMBL" id="JBHRTR010000054">
    <property type="protein sequence ID" value="MFC3231159.1"/>
    <property type="molecule type" value="Genomic_DNA"/>
</dbReference>
<accession>A0ABV7L9K5</accession>
<sequence length="201" mass="21152">MQAVLQRGHAVARSAGRGDRLLRAFQDRFLLRHGMAAGGDEFPAQVLQPFAQDGDVARQALGADRHPLLDLLEPPAEADEGVDDAGVLRCAGALCPRWGTGGPGCRRDSRPFGCRPSRCRAVLAGGRRKSLLCLTARRGRVTFFGRAAFGVEDHLGHPLAQALAAGMGKGLGDLSGLRIDTFDAPGRSGLHRLSSPGATLG</sequence>
<proteinExistence type="predicted"/>
<keyword evidence="2" id="KW-1185">Reference proteome</keyword>
<dbReference type="RefSeq" id="WP_379906623.1">
    <property type="nucleotide sequence ID" value="NZ_JBHRTR010000054.1"/>
</dbReference>
<protein>
    <submittedName>
        <fullName evidence="1">Uncharacterized protein</fullName>
    </submittedName>
</protein>
<name>A0ABV7L9K5_9PROT</name>
<organism evidence="1 2">
    <name type="scientific">Marinibaculum pumilum</name>
    <dbReference type="NCBI Taxonomy" id="1766165"/>
    <lineage>
        <taxon>Bacteria</taxon>
        <taxon>Pseudomonadati</taxon>
        <taxon>Pseudomonadota</taxon>
        <taxon>Alphaproteobacteria</taxon>
        <taxon>Rhodospirillales</taxon>
        <taxon>Rhodospirillaceae</taxon>
        <taxon>Marinibaculum</taxon>
    </lineage>
</organism>
<evidence type="ECO:0000313" key="2">
    <source>
        <dbReference type="Proteomes" id="UP001595528"/>
    </source>
</evidence>
<comment type="caution">
    <text evidence="1">The sequence shown here is derived from an EMBL/GenBank/DDBJ whole genome shotgun (WGS) entry which is preliminary data.</text>
</comment>
<gene>
    <name evidence="1" type="ORF">ACFOGJ_28180</name>
</gene>
<reference evidence="2" key="1">
    <citation type="journal article" date="2019" name="Int. J. Syst. Evol. Microbiol.">
        <title>The Global Catalogue of Microorganisms (GCM) 10K type strain sequencing project: providing services to taxonomists for standard genome sequencing and annotation.</title>
        <authorList>
            <consortium name="The Broad Institute Genomics Platform"/>
            <consortium name="The Broad Institute Genome Sequencing Center for Infectious Disease"/>
            <person name="Wu L."/>
            <person name="Ma J."/>
        </authorList>
    </citation>
    <scope>NUCLEOTIDE SEQUENCE [LARGE SCALE GENOMIC DNA]</scope>
    <source>
        <strain evidence="2">KCTC 42964</strain>
    </source>
</reference>
<evidence type="ECO:0000313" key="1">
    <source>
        <dbReference type="EMBL" id="MFC3231159.1"/>
    </source>
</evidence>